<dbReference type="OrthoDB" id="637051at2"/>
<organism evidence="1 2">
    <name type="scientific">Mangrovivirga cuniculi</name>
    <dbReference type="NCBI Taxonomy" id="2715131"/>
    <lineage>
        <taxon>Bacteria</taxon>
        <taxon>Pseudomonadati</taxon>
        <taxon>Bacteroidota</taxon>
        <taxon>Cytophagia</taxon>
        <taxon>Cytophagales</taxon>
        <taxon>Mangrovivirgaceae</taxon>
        <taxon>Mangrovivirga</taxon>
    </lineage>
</organism>
<dbReference type="KEGG" id="fpf:DCC35_03350"/>
<dbReference type="Proteomes" id="UP000298616">
    <property type="component" value="Chromosome"/>
</dbReference>
<sequence>MQKLFIILYLIIVVSLNLYSQGYQPVELAKEIFSEERFYGIDRYTYGEYQGKPNGTHLAKGIKKEFELLEENEMTAVVAMTLYDSTGRFLIDTYLHFRNDEHWKMEAFRTLTNTDVYAEFVERIESMNKFQIDSLINAVNSKPDTKKRISTEDIEFDLENSKLMLSSDKELKNYFKGNQEKFEALKQLVISKFGKEKYSLDNTKDITNFYNVELSSLKLTSLTIGGYLCESCIFFIIGGVSDNTVGYLYVDNVSDIPIMSPDDFIVLKDLGGGWFLFKTT</sequence>
<keyword evidence="2" id="KW-1185">Reference proteome</keyword>
<evidence type="ECO:0000313" key="2">
    <source>
        <dbReference type="Proteomes" id="UP000298616"/>
    </source>
</evidence>
<proteinExistence type="predicted"/>
<dbReference type="EMBL" id="CP028923">
    <property type="protein sequence ID" value="QCK13862.1"/>
    <property type="molecule type" value="Genomic_DNA"/>
</dbReference>
<name>A0A4D7JMK0_9BACT</name>
<gene>
    <name evidence="1" type="ORF">DCC35_03350</name>
</gene>
<evidence type="ECO:0000313" key="1">
    <source>
        <dbReference type="EMBL" id="QCK13862.1"/>
    </source>
</evidence>
<dbReference type="AlphaFoldDB" id="A0A4D7JMK0"/>
<dbReference type="RefSeq" id="WP_137089453.1">
    <property type="nucleotide sequence ID" value="NZ_CP028923.1"/>
</dbReference>
<protein>
    <submittedName>
        <fullName evidence="1">Uncharacterized protein</fullName>
    </submittedName>
</protein>
<accession>A0A4D7JMK0</accession>
<reference evidence="1 2" key="1">
    <citation type="submission" date="2018-04" db="EMBL/GenBank/DDBJ databases">
        <title>Complete genome uncultured novel isolate.</title>
        <authorList>
            <person name="Merlino G."/>
        </authorList>
    </citation>
    <scope>NUCLEOTIDE SEQUENCE [LARGE SCALE GENOMIC DNA]</scope>
    <source>
        <strain evidence="2">R1DC9</strain>
    </source>
</reference>